<sequence>MPMRQAVGTKFVVHLGALGGAVKRHAFQNPRLSPIMGLDWFFGEIPISIMDALWLFVALGYLLLYAFASLQPIQPVIIHLGLIAN</sequence>
<name>A0ACC3B684_9EURO</name>
<evidence type="ECO:0000313" key="2">
    <source>
        <dbReference type="Proteomes" id="UP001177260"/>
    </source>
</evidence>
<gene>
    <name evidence="1" type="ORF">N8T08_003665</name>
</gene>
<dbReference type="Proteomes" id="UP001177260">
    <property type="component" value="Unassembled WGS sequence"/>
</dbReference>
<protein>
    <submittedName>
        <fullName evidence="1">Uncharacterized protein</fullName>
    </submittedName>
</protein>
<keyword evidence="2" id="KW-1185">Reference proteome</keyword>
<reference evidence="1 2" key="1">
    <citation type="journal article" date="2023" name="ACS Omega">
        <title>Identification of the Neoaspergillic Acid Biosynthesis Gene Cluster by Establishing an In Vitro CRISPR-Ribonucleoprotein Genetic System in Aspergillus melleus.</title>
        <authorList>
            <person name="Yuan B."/>
            <person name="Grau M.F."/>
            <person name="Murata R.M."/>
            <person name="Torok T."/>
            <person name="Venkateswaran K."/>
            <person name="Stajich J.E."/>
            <person name="Wang C.C.C."/>
        </authorList>
    </citation>
    <scope>NUCLEOTIDE SEQUENCE [LARGE SCALE GENOMIC DNA]</scope>
    <source>
        <strain evidence="1 2">IMV 1140</strain>
    </source>
</reference>
<dbReference type="EMBL" id="JAOPJF010000020">
    <property type="protein sequence ID" value="KAK1146017.1"/>
    <property type="molecule type" value="Genomic_DNA"/>
</dbReference>
<organism evidence="1 2">
    <name type="scientific">Aspergillus melleus</name>
    <dbReference type="NCBI Taxonomy" id="138277"/>
    <lineage>
        <taxon>Eukaryota</taxon>
        <taxon>Fungi</taxon>
        <taxon>Dikarya</taxon>
        <taxon>Ascomycota</taxon>
        <taxon>Pezizomycotina</taxon>
        <taxon>Eurotiomycetes</taxon>
        <taxon>Eurotiomycetidae</taxon>
        <taxon>Eurotiales</taxon>
        <taxon>Aspergillaceae</taxon>
        <taxon>Aspergillus</taxon>
        <taxon>Aspergillus subgen. Circumdati</taxon>
    </lineage>
</organism>
<proteinExistence type="predicted"/>
<evidence type="ECO:0000313" key="1">
    <source>
        <dbReference type="EMBL" id="KAK1146017.1"/>
    </source>
</evidence>
<comment type="caution">
    <text evidence="1">The sequence shown here is derived from an EMBL/GenBank/DDBJ whole genome shotgun (WGS) entry which is preliminary data.</text>
</comment>
<accession>A0ACC3B684</accession>